<dbReference type="InterPro" id="IPR014756">
    <property type="entry name" value="Ig_E-set"/>
</dbReference>
<dbReference type="SUPFAM" id="SSF51445">
    <property type="entry name" value="(Trans)glycosidases"/>
    <property type="match status" value="1"/>
</dbReference>
<dbReference type="GO" id="GO:2001070">
    <property type="term" value="F:starch binding"/>
    <property type="evidence" value="ECO:0007669"/>
    <property type="project" value="InterPro"/>
</dbReference>
<dbReference type="Pfam" id="PF00686">
    <property type="entry name" value="CBM_20"/>
    <property type="match status" value="1"/>
</dbReference>
<evidence type="ECO:0000259" key="4">
    <source>
        <dbReference type="PROSITE" id="PS50853"/>
    </source>
</evidence>
<dbReference type="Gene3D" id="2.60.40.1180">
    <property type="entry name" value="Golgi alpha-mannosidase II"/>
    <property type="match status" value="1"/>
</dbReference>
<dbReference type="InterPro" id="IPR017853">
    <property type="entry name" value="GH"/>
</dbReference>
<dbReference type="SUPFAM" id="SSF81296">
    <property type="entry name" value="E set domains"/>
    <property type="match status" value="2"/>
</dbReference>
<dbReference type="GO" id="GO:0005509">
    <property type="term" value="F:calcium ion binding"/>
    <property type="evidence" value="ECO:0007669"/>
    <property type="project" value="InterPro"/>
</dbReference>
<feature type="domain" description="Fibronectin type-III" evidence="4">
    <location>
        <begin position="1354"/>
        <end position="1445"/>
    </location>
</feature>
<dbReference type="PROSITE" id="PS51166">
    <property type="entry name" value="CBM20"/>
    <property type="match status" value="1"/>
</dbReference>
<dbReference type="GO" id="GO:0004553">
    <property type="term" value="F:hydrolase activity, hydrolyzing O-glycosyl compounds"/>
    <property type="evidence" value="ECO:0007669"/>
    <property type="project" value="InterPro"/>
</dbReference>
<dbReference type="GO" id="GO:0016020">
    <property type="term" value="C:membrane"/>
    <property type="evidence" value="ECO:0007669"/>
    <property type="project" value="InterPro"/>
</dbReference>
<feature type="domain" description="CBM20" evidence="5">
    <location>
        <begin position="47"/>
        <end position="153"/>
    </location>
</feature>
<dbReference type="SUPFAM" id="SSF49313">
    <property type="entry name" value="Cadherin-like"/>
    <property type="match status" value="1"/>
</dbReference>
<dbReference type="InterPro" id="IPR013783">
    <property type="entry name" value="Ig-like_fold"/>
</dbReference>
<dbReference type="Gene3D" id="2.60.40.10">
    <property type="entry name" value="Immunoglobulins"/>
    <property type="match status" value="6"/>
</dbReference>
<organism evidence="6 7">
    <name type="scientific">Ferroacidibacillus organovorans</name>
    <dbReference type="NCBI Taxonomy" id="1765683"/>
    <lineage>
        <taxon>Bacteria</taxon>
        <taxon>Bacillati</taxon>
        <taxon>Bacillota</taxon>
        <taxon>Bacilli</taxon>
        <taxon>Bacillales</taxon>
        <taxon>Alicyclobacillaceae</taxon>
        <taxon>Ferroacidibacillus</taxon>
    </lineage>
</organism>
<dbReference type="SUPFAM" id="SSF49452">
    <property type="entry name" value="Starch-binding domain-like"/>
    <property type="match status" value="1"/>
</dbReference>
<dbReference type="InterPro" id="IPR013780">
    <property type="entry name" value="Glyco_hydro_b"/>
</dbReference>
<dbReference type="PANTHER" id="PTHR10357:SF210">
    <property type="entry name" value="MALTODEXTRIN GLUCOSIDASE"/>
    <property type="match status" value="1"/>
</dbReference>
<sequence length="1568" mass="166471">MNAILNHILNAMRRVPMAVRARKLSTALTVALALTNAFPLAGFIANASTVNQVAVTFQVTLPQTPSGAVYVTGNAPELGNWTAQSGVGPFHATSTPDVYTDTVMMSPGEAFQYKFVEISGTTVNWAPGRNFSYVVPTAVSAVTVNDAYATTISPVPTILTSALPTATLDTSYAATILTVNDGAEPYAYSEQGALPSGLTFVSGSFYGTPLATGTYPVTVTVKDNYGASQTANYTLSVGFPPTPLIQNTTLPAATVGLPYTAQLQVIGGTAPYTFSTVTGATYGSLPVGLSLSSGGTLTGIPQQPGSGSFTVSVSDANQRSSSQTISLPVNAATIGIGAQPITAGYSSATLVVSGIGTDFQSGVTMVSISDAVNGTMNLTADTYVTSPSALTIALPGGDAGLGAGTYTLSITTSGQTQTATVLIAPFTSATTVQWDGIYTTQSGSYLSNPNPAPGTTVTIGFRAYSGNLTSAVLNYYDTAQGKGFSVNMTPGKTFGPYQLYTATIPASNGGTIYYRFNLFDGQNTACLSGDGLHTGDTTNDNFALPVGGMSFSTLHANMGDLITANDSVGDFSAGTTVANFVNASGQVVASAAGQNAGWNSVQFSVPSGIAQGLYTVDVVTQARDSNGVVNSQLDRTSLLAVGSGHYWFDDLKHDSFQPFYRSPFGAVAVGTSVTLRLRGPLGLVNPELRLWGAAGNAAETDLPMTPVAMSASQIALATGDNPAHYSWWQVTIPATDITQTGDMWYQFMGLYQGQTIYYDDNGAQVEGIGQPGFSAGGPSYQLSVYQAGYQTPTWLKHAVIYQIFPDRFFNGNITNDQNPNVDKTVGTLPNGQEGLVPIQFHKNWYSLPYDPAITANPTDPNYQQELKLRGSGQWSSDFFGGDLRGIQYKLDYLKSLGVNTLYLNPIFQSSSNHKYDTGNFMKIDPGFGTMQEWLNLVRAAKARGMHIILDTAFEDTGSNSVYFNKFGTYNSVGAWQQYKKPSVTSPYYNWFDWTGNPASPYNSWFGFDTLPLANTSNPSYQNFVYGGKNAVAKYWIEQGASGWRLDSADNSNFSVAWWSAFRSAVKSIDPNAAIIGEIWNNATNDNGTNWFQGNTFDSVMNYQFRNAVIDFFRGNYNDGNVTHSQVDASGFNNELMRLYSEYPLQSFYSLMNLVDSHDTMRILSILSNAPSPTAMSAYQQATWQPSAADMATGIAKLKLVSDFQFAFPGNPTVYYGDEAGTLGYKDPLDRGTYPWGRANTDLVNHYRLLGAIRGANPVLQTGTFTPLYTQGGVYAFARTITGSKDVFGAPAQDASAIFAMNNAASGSTVTIPVQGTVADGTAMLDELSGQWYTVTNGSVTLPLGAYQGALLIANPSAPVAMMQSTSTNTWLQWTPVAGARGYRVYVKRPDGTYQPVGKKLSRDTLSLDVTALRGARAKVFRVLALSGDRKGKAGDGQELAQNPASSCAVTVPAANLSIGQPIATVKKQEVKISLPAVANASAYKVYEETSDGSYGLIETVPAAQDSQGKDAQGAVDKANGADQRQMVLRVPASGSLVFEVAAQNQDDYVVTQPVTASDATLPQTPPSK</sequence>
<dbReference type="Proteomes" id="UP000190229">
    <property type="component" value="Unassembled WGS sequence"/>
</dbReference>
<keyword evidence="3" id="KW-0326">Glycosidase</keyword>
<evidence type="ECO:0000313" key="6">
    <source>
        <dbReference type="EMBL" id="OPG17588.1"/>
    </source>
</evidence>
<dbReference type="InterPro" id="IPR045857">
    <property type="entry name" value="O16G_dom_2"/>
</dbReference>
<keyword evidence="2" id="KW-0106">Calcium</keyword>
<dbReference type="SUPFAM" id="SSF49265">
    <property type="entry name" value="Fibronectin type III"/>
    <property type="match status" value="1"/>
</dbReference>
<comment type="caution">
    <text evidence="6">The sequence shown here is derived from an EMBL/GenBank/DDBJ whole genome shotgun (WGS) entry which is preliminary data.</text>
</comment>
<dbReference type="InterPro" id="IPR015919">
    <property type="entry name" value="Cadherin-like_sf"/>
</dbReference>
<protein>
    <recommendedName>
        <fullName evidence="8">Alpha-amylase</fullName>
    </recommendedName>
</protein>
<gene>
    <name evidence="6" type="ORF">B2M26_00055</name>
</gene>
<evidence type="ECO:0000256" key="1">
    <source>
        <dbReference type="ARBA" id="ARBA00022801"/>
    </source>
</evidence>
<dbReference type="InterPro" id="IPR002044">
    <property type="entry name" value="CBM20"/>
</dbReference>
<keyword evidence="7" id="KW-1185">Reference proteome</keyword>
<keyword evidence="1" id="KW-0378">Hydrolase</keyword>
<dbReference type="PROSITE" id="PS50853">
    <property type="entry name" value="FN3"/>
    <property type="match status" value="1"/>
</dbReference>
<dbReference type="EMBL" id="MWPS01000001">
    <property type="protein sequence ID" value="OPG17588.1"/>
    <property type="molecule type" value="Genomic_DNA"/>
</dbReference>
<dbReference type="InterPro" id="IPR036116">
    <property type="entry name" value="FN3_sf"/>
</dbReference>
<reference evidence="6 7" key="1">
    <citation type="submission" date="2017-02" db="EMBL/GenBank/DDBJ databases">
        <title>Draft genome of Acidibacillus ferrooxidans Huett2.</title>
        <authorList>
            <person name="Schopf S."/>
        </authorList>
    </citation>
    <scope>NUCLEOTIDE SEQUENCE [LARGE SCALE GENOMIC DNA]</scope>
    <source>
        <strain evidence="6 7">Huett2</strain>
    </source>
</reference>
<dbReference type="InterPro" id="IPR004185">
    <property type="entry name" value="Glyco_hydro_13_lg-like_dom"/>
</dbReference>
<dbReference type="CDD" id="cd02857">
    <property type="entry name" value="E_set_CDase_PDE_N"/>
    <property type="match status" value="2"/>
</dbReference>
<dbReference type="InterPro" id="IPR006047">
    <property type="entry name" value="GH13_cat_dom"/>
</dbReference>
<dbReference type="SUPFAM" id="SSF51011">
    <property type="entry name" value="Glycosyl hydrolase domain"/>
    <property type="match status" value="1"/>
</dbReference>
<name>A0A1V4EY63_9BACL</name>
<dbReference type="SMART" id="SM01065">
    <property type="entry name" value="CBM_2"/>
    <property type="match status" value="1"/>
</dbReference>
<dbReference type="GO" id="GO:0005975">
    <property type="term" value="P:carbohydrate metabolic process"/>
    <property type="evidence" value="ECO:0007669"/>
    <property type="project" value="InterPro"/>
</dbReference>
<dbReference type="SMART" id="SM00642">
    <property type="entry name" value="Aamy"/>
    <property type="match status" value="1"/>
</dbReference>
<dbReference type="Pfam" id="PF00128">
    <property type="entry name" value="Alpha-amylase"/>
    <property type="match status" value="1"/>
</dbReference>
<evidence type="ECO:0000256" key="3">
    <source>
        <dbReference type="ARBA" id="ARBA00023295"/>
    </source>
</evidence>
<dbReference type="Pfam" id="PF05345">
    <property type="entry name" value="He_PIG"/>
    <property type="match status" value="2"/>
</dbReference>
<dbReference type="CDD" id="cd11338">
    <property type="entry name" value="AmyAc_CMD"/>
    <property type="match status" value="1"/>
</dbReference>
<evidence type="ECO:0000259" key="5">
    <source>
        <dbReference type="PROSITE" id="PS51166"/>
    </source>
</evidence>
<dbReference type="PANTHER" id="PTHR10357">
    <property type="entry name" value="ALPHA-AMYLASE FAMILY MEMBER"/>
    <property type="match status" value="1"/>
</dbReference>
<accession>A0A1V4EY63</accession>
<dbReference type="Gene3D" id="3.20.20.80">
    <property type="entry name" value="Glycosidases"/>
    <property type="match status" value="1"/>
</dbReference>
<proteinExistence type="predicted"/>
<evidence type="ECO:0008006" key="8">
    <source>
        <dbReference type="Google" id="ProtNLM"/>
    </source>
</evidence>
<dbReference type="InterPro" id="IPR003961">
    <property type="entry name" value="FN3_dom"/>
</dbReference>
<dbReference type="Gene3D" id="3.90.400.10">
    <property type="entry name" value="Oligo-1,6-glucosidase, Domain 2"/>
    <property type="match status" value="1"/>
</dbReference>
<evidence type="ECO:0000256" key="2">
    <source>
        <dbReference type="ARBA" id="ARBA00022837"/>
    </source>
</evidence>
<dbReference type="InterPro" id="IPR013784">
    <property type="entry name" value="Carb-bd-like_fold"/>
</dbReference>
<evidence type="ECO:0000313" key="7">
    <source>
        <dbReference type="Proteomes" id="UP000190229"/>
    </source>
</evidence>